<dbReference type="InterPro" id="IPR045886">
    <property type="entry name" value="ThiF/MoeB/HesA"/>
</dbReference>
<accession>I4A2C4</accession>
<proteinExistence type="predicted"/>
<dbReference type="EMBL" id="CP003283">
    <property type="protein sequence ID" value="AFL98108.1"/>
    <property type="molecule type" value="Genomic_DNA"/>
</dbReference>
<evidence type="ECO:0000313" key="3">
    <source>
        <dbReference type="Proteomes" id="UP000006051"/>
    </source>
</evidence>
<dbReference type="GO" id="GO:0061503">
    <property type="term" value="F:tRNA threonylcarbamoyladenosine dehydratase"/>
    <property type="evidence" value="ECO:0007669"/>
    <property type="project" value="TreeGrafter"/>
</dbReference>
<name>I4A2C4_ORNRL</name>
<dbReference type="KEGG" id="orh:Ornrh_1964"/>
<reference evidence="2 3" key="1">
    <citation type="submission" date="2012-06" db="EMBL/GenBank/DDBJ databases">
        <title>The complete genome of Ornithobacterium rhinotracheale DSM 15997.</title>
        <authorList>
            <consortium name="US DOE Joint Genome Institute (JGI-PGF)"/>
            <person name="Lucas S."/>
            <person name="Copeland A."/>
            <person name="Lapidus A."/>
            <person name="Goodwin L."/>
            <person name="Pitluck S."/>
            <person name="Peters L."/>
            <person name="Mikhailova N."/>
            <person name="Teshima H."/>
            <person name="Kyrpides N."/>
            <person name="Mavromatis K."/>
            <person name="Pagani I."/>
            <person name="Ivanova N."/>
            <person name="Ovchinnikova G."/>
            <person name="Zeytun A."/>
            <person name="Detter J.C."/>
            <person name="Han C."/>
            <person name="Land M."/>
            <person name="Hauser L."/>
            <person name="Markowitz V."/>
            <person name="Cheng J.-F."/>
            <person name="Hugenholtz P."/>
            <person name="Woyke T."/>
            <person name="Wu D."/>
            <person name="Lang E."/>
            <person name="Kopitz M."/>
            <person name="Brambilla E."/>
            <person name="Klenk H.-P."/>
            <person name="Eisen J.A."/>
        </authorList>
    </citation>
    <scope>NUCLEOTIDE SEQUENCE [LARGE SCALE GENOMIC DNA]</scope>
    <source>
        <strain evidence="3">ATCC 51463 / DSM 15997 / CCUG 23171 / LMG 9086</strain>
    </source>
</reference>
<dbReference type="GO" id="GO:0061504">
    <property type="term" value="P:cyclic threonylcarbamoyladenosine biosynthetic process"/>
    <property type="evidence" value="ECO:0007669"/>
    <property type="project" value="TreeGrafter"/>
</dbReference>
<evidence type="ECO:0000259" key="1">
    <source>
        <dbReference type="Pfam" id="PF00899"/>
    </source>
</evidence>
<sequence length="251" mass="28478">MDSRYNRNGMYISPEEQTLIKDTPILIAGSGIGSVIAECALRLGFEHINIVDGNSVELSNLNHQNYLMDDIGNNKAEALKRRLLGINPDAKIKSYNLFIDIDNIESIIDNNKIAINAIDFNSKMPQLFDKICQEKEIPILHPFNLGWGGLVTIISPKGLLLDIINKDDELLNELKVIKYSTSYMRFWNSPQVWIEKIIEKYKNENISSPPPQLSVASWLAASMCTDLIFRIATKKRVKTFPEFYLSTIANE</sequence>
<dbReference type="Gene3D" id="3.40.50.720">
    <property type="entry name" value="NAD(P)-binding Rossmann-like Domain"/>
    <property type="match status" value="1"/>
</dbReference>
<dbReference type="InterPro" id="IPR035985">
    <property type="entry name" value="Ubiquitin-activating_enz"/>
</dbReference>
<dbReference type="PANTHER" id="PTHR43267">
    <property type="entry name" value="TRNA THREONYLCARBAMOYLADENOSINE DEHYDRATASE"/>
    <property type="match status" value="1"/>
</dbReference>
<dbReference type="GeneID" id="71570014"/>
<dbReference type="GeneID" id="97258565"/>
<dbReference type="InterPro" id="IPR000594">
    <property type="entry name" value="ThiF_NAD_FAD-bd"/>
</dbReference>
<dbReference type="eggNOG" id="COG0476">
    <property type="taxonomic scope" value="Bacteria"/>
</dbReference>
<dbReference type="GO" id="GO:0008641">
    <property type="term" value="F:ubiquitin-like modifier activating enzyme activity"/>
    <property type="evidence" value="ECO:0007669"/>
    <property type="project" value="InterPro"/>
</dbReference>
<dbReference type="HOGENOM" id="CLU_1084420_0_0_10"/>
<dbReference type="RefSeq" id="WP_014791630.1">
    <property type="nucleotide sequence ID" value="NC_018016.1"/>
</dbReference>
<protein>
    <submittedName>
        <fullName evidence="2">Dinucleotide-utilizing enzyme possibly involved in molybdopterin or thiamin biosynthesis</fullName>
    </submittedName>
</protein>
<dbReference type="PATRIC" id="fig|867902.3.peg.1909"/>
<dbReference type="PANTHER" id="PTHR43267:SF1">
    <property type="entry name" value="TRNA THREONYLCARBAMOYLADENOSINE DEHYDRATASE"/>
    <property type="match status" value="1"/>
</dbReference>
<dbReference type="Pfam" id="PF00899">
    <property type="entry name" value="ThiF"/>
    <property type="match status" value="1"/>
</dbReference>
<dbReference type="Proteomes" id="UP000006051">
    <property type="component" value="Chromosome"/>
</dbReference>
<dbReference type="SUPFAM" id="SSF69572">
    <property type="entry name" value="Activating enzymes of the ubiquitin-like proteins"/>
    <property type="match status" value="1"/>
</dbReference>
<dbReference type="AlphaFoldDB" id="I4A2C4"/>
<evidence type="ECO:0000313" key="2">
    <source>
        <dbReference type="EMBL" id="AFL98108.1"/>
    </source>
</evidence>
<gene>
    <name evidence="2" type="ordered locus">Ornrh_1964</name>
</gene>
<dbReference type="STRING" id="867902.Ornrh_1964"/>
<organism evidence="2 3">
    <name type="scientific">Ornithobacterium rhinotracheale (strain ATCC 51463 / DSM 15997 / CCUG 23171 / CIP 104009 / LMG 9086)</name>
    <dbReference type="NCBI Taxonomy" id="867902"/>
    <lineage>
        <taxon>Bacteria</taxon>
        <taxon>Pseudomonadati</taxon>
        <taxon>Bacteroidota</taxon>
        <taxon>Flavobacteriia</taxon>
        <taxon>Flavobacteriales</taxon>
        <taxon>Weeksellaceae</taxon>
        <taxon>Ornithobacterium</taxon>
    </lineage>
</organism>
<dbReference type="CDD" id="cd01483">
    <property type="entry name" value="E1_enzyme_family"/>
    <property type="match status" value="1"/>
</dbReference>
<feature type="domain" description="THIF-type NAD/FAD binding fold" evidence="1">
    <location>
        <begin position="5"/>
        <end position="158"/>
    </location>
</feature>
<keyword evidence="3" id="KW-1185">Reference proteome</keyword>